<protein>
    <submittedName>
        <fullName evidence="4">Uncharacterized protein</fullName>
    </submittedName>
</protein>
<evidence type="ECO:0000259" key="2">
    <source>
        <dbReference type="Pfam" id="PF13349"/>
    </source>
</evidence>
<comment type="caution">
    <text evidence="4">The sequence shown here is derived from an EMBL/GenBank/DDBJ whole genome shotgun (WGS) entry which is preliminary data.</text>
</comment>
<sequence length="419" mass="46427">MSEERKMILKMIEDGKIKADEALLLLEALGKSETTRPVEYDEPEEPVDVKESLYQMKTEMKEAAREAKRIAKEAAREARIRAKEMERAAREQARQRREQIKNETMRDLHEERRHYQENDLDLEESLRTTLDGVGGIVTSVLSGVEKAFGFNVFDSSYTFEEQIEGTFGDSENKKADFIHIQTANGKVECLGWNREDFRLILVKKIRAGSEEEARAKAESRVTVSHTDSGLIVDGKSLNGINSGMSVELWLPKNRVYDFTLDTGNGRIALEDVNAESIEVRTSNGRVSMVGVEGKVAHLRSSNGSIRCDGGIPLLTAYTSNGSISVASTDSDSNTFELTTTNGTIRVRVPDCDDLAHDFDLSTSFGKVKVDLPGAVGGYQATAKNRLVDTSTGFDTYSRKLRLAAVTSNGNIVVNPDEEI</sequence>
<proteinExistence type="predicted"/>
<feature type="domain" description="YvlB/LiaX N-terminal" evidence="3">
    <location>
        <begin position="3"/>
        <end position="32"/>
    </location>
</feature>
<dbReference type="AlphaFoldDB" id="A0A644ZZP4"/>
<organism evidence="4">
    <name type="scientific">bioreactor metagenome</name>
    <dbReference type="NCBI Taxonomy" id="1076179"/>
    <lineage>
        <taxon>unclassified sequences</taxon>
        <taxon>metagenomes</taxon>
        <taxon>ecological metagenomes</taxon>
    </lineage>
</organism>
<evidence type="ECO:0000313" key="4">
    <source>
        <dbReference type="EMBL" id="MPM43044.1"/>
    </source>
</evidence>
<dbReference type="EMBL" id="VSSQ01009954">
    <property type="protein sequence ID" value="MPM43044.1"/>
    <property type="molecule type" value="Genomic_DNA"/>
</dbReference>
<keyword evidence="1" id="KW-0175">Coiled coil</keyword>
<dbReference type="InterPro" id="IPR025164">
    <property type="entry name" value="Toastrack_DUF4097"/>
</dbReference>
<evidence type="ECO:0000256" key="1">
    <source>
        <dbReference type="SAM" id="Coils"/>
    </source>
</evidence>
<reference evidence="4" key="1">
    <citation type="submission" date="2019-08" db="EMBL/GenBank/DDBJ databases">
        <authorList>
            <person name="Kucharzyk K."/>
            <person name="Murdoch R.W."/>
            <person name="Higgins S."/>
            <person name="Loffler F."/>
        </authorList>
    </citation>
    <scope>NUCLEOTIDE SEQUENCE</scope>
</reference>
<dbReference type="Pfam" id="PF13349">
    <property type="entry name" value="DUF4097"/>
    <property type="match status" value="1"/>
</dbReference>
<feature type="domain" description="DUF4097" evidence="2">
    <location>
        <begin position="216"/>
        <end position="384"/>
    </location>
</feature>
<evidence type="ECO:0000259" key="3">
    <source>
        <dbReference type="Pfam" id="PF22746"/>
    </source>
</evidence>
<gene>
    <name evidence="4" type="ORF">SDC9_89717</name>
</gene>
<dbReference type="InterPro" id="IPR053959">
    <property type="entry name" value="YvlB/LiaX_N"/>
</dbReference>
<dbReference type="Pfam" id="PF22746">
    <property type="entry name" value="SHOCT-like_DUF2089-C"/>
    <property type="match status" value="1"/>
</dbReference>
<name>A0A644ZZP4_9ZZZZ</name>
<accession>A0A644ZZP4</accession>
<feature type="coiled-coil region" evidence="1">
    <location>
        <begin position="53"/>
        <end position="103"/>
    </location>
</feature>